<evidence type="ECO:0000256" key="8">
    <source>
        <dbReference type="SAM" id="Phobius"/>
    </source>
</evidence>
<dbReference type="NCBIfam" id="TIGR00797">
    <property type="entry name" value="matE"/>
    <property type="match status" value="1"/>
</dbReference>
<comment type="caution">
    <text evidence="10">The sequence shown here is derived from an EMBL/GenBank/DDBJ whole genome shotgun (WGS) entry which is preliminary data.</text>
</comment>
<keyword evidence="4 8" id="KW-0812">Transmembrane</keyword>
<keyword evidence="2" id="KW-0813">Transport</keyword>
<evidence type="ECO:0000256" key="4">
    <source>
        <dbReference type="ARBA" id="ARBA00022692"/>
    </source>
</evidence>
<dbReference type="InterPro" id="IPR002528">
    <property type="entry name" value="MATE_fam"/>
</dbReference>
<protein>
    <recommendedName>
        <fullName evidence="9">Glycosyltransferase RgtA/B/C/D-like domain-containing protein</fullName>
    </recommendedName>
</protein>
<evidence type="ECO:0000313" key="11">
    <source>
        <dbReference type="Proteomes" id="UP001500897"/>
    </source>
</evidence>
<dbReference type="Pfam" id="PF01554">
    <property type="entry name" value="MatE"/>
    <property type="match status" value="2"/>
</dbReference>
<feature type="domain" description="Glycosyltransferase RgtA/B/C/D-like" evidence="9">
    <location>
        <begin position="542"/>
        <end position="707"/>
    </location>
</feature>
<name>A0ABN2XGQ4_9ACTN</name>
<dbReference type="InterPro" id="IPR052031">
    <property type="entry name" value="Membrane_Transporter-Flippase"/>
</dbReference>
<keyword evidence="6 8" id="KW-0472">Membrane</keyword>
<feature type="transmembrane region" description="Helical" evidence="8">
    <location>
        <begin position="137"/>
        <end position="161"/>
    </location>
</feature>
<feature type="transmembrane region" description="Helical" evidence="8">
    <location>
        <begin position="690"/>
        <end position="710"/>
    </location>
</feature>
<feature type="transmembrane region" description="Helical" evidence="8">
    <location>
        <begin position="215"/>
        <end position="233"/>
    </location>
</feature>
<dbReference type="Proteomes" id="UP001500897">
    <property type="component" value="Unassembled WGS sequence"/>
</dbReference>
<evidence type="ECO:0000259" key="9">
    <source>
        <dbReference type="Pfam" id="PF13231"/>
    </source>
</evidence>
<feature type="transmembrane region" description="Helical" evidence="8">
    <location>
        <begin position="239"/>
        <end position="260"/>
    </location>
</feature>
<feature type="transmembrane region" description="Helical" evidence="8">
    <location>
        <begin position="296"/>
        <end position="322"/>
    </location>
</feature>
<feature type="transmembrane region" description="Helical" evidence="8">
    <location>
        <begin position="58"/>
        <end position="75"/>
    </location>
</feature>
<gene>
    <name evidence="10" type="ORF">GCM10009759_53460</name>
</gene>
<feature type="transmembrane region" description="Helical" evidence="8">
    <location>
        <begin position="431"/>
        <end position="448"/>
    </location>
</feature>
<dbReference type="PANTHER" id="PTHR43549:SF3">
    <property type="entry name" value="MULTIDRUG RESISTANCE PROTEIN YPNP-RELATED"/>
    <property type="match status" value="1"/>
</dbReference>
<evidence type="ECO:0000256" key="2">
    <source>
        <dbReference type="ARBA" id="ARBA00022448"/>
    </source>
</evidence>
<feature type="transmembrane region" description="Helical" evidence="8">
    <location>
        <begin position="808"/>
        <end position="828"/>
    </location>
</feature>
<feature type="transmembrane region" description="Helical" evidence="8">
    <location>
        <begin position="95"/>
        <end position="125"/>
    </location>
</feature>
<feature type="transmembrane region" description="Helical" evidence="8">
    <location>
        <begin position="502"/>
        <end position="522"/>
    </location>
</feature>
<comment type="subcellular location">
    <subcellularLocation>
        <location evidence="1">Cell membrane</location>
        <topology evidence="1">Multi-pass membrane protein</topology>
    </subcellularLocation>
</comment>
<dbReference type="EMBL" id="BAAANS010000041">
    <property type="protein sequence ID" value="GAA2111444.1"/>
    <property type="molecule type" value="Genomic_DNA"/>
</dbReference>
<reference evidence="10 11" key="1">
    <citation type="journal article" date="2019" name="Int. J. Syst. Evol. Microbiol.">
        <title>The Global Catalogue of Microorganisms (GCM) 10K type strain sequencing project: providing services to taxonomists for standard genome sequencing and annotation.</title>
        <authorList>
            <consortium name="The Broad Institute Genomics Platform"/>
            <consortium name="The Broad Institute Genome Sequencing Center for Infectious Disease"/>
            <person name="Wu L."/>
            <person name="Ma J."/>
        </authorList>
    </citation>
    <scope>NUCLEOTIDE SEQUENCE [LARGE SCALE GENOMIC DNA]</scope>
    <source>
        <strain evidence="10 11">JCM 14559</strain>
    </source>
</reference>
<evidence type="ECO:0000313" key="10">
    <source>
        <dbReference type="EMBL" id="GAA2111444.1"/>
    </source>
</evidence>
<feature type="compositionally biased region" description="Low complexity" evidence="7">
    <location>
        <begin position="16"/>
        <end position="30"/>
    </location>
</feature>
<feature type="transmembrane region" description="Helical" evidence="8">
    <location>
        <begin position="403"/>
        <end position="424"/>
    </location>
</feature>
<feature type="transmembrane region" description="Helical" evidence="8">
    <location>
        <begin position="328"/>
        <end position="346"/>
    </location>
</feature>
<proteinExistence type="predicted"/>
<feature type="transmembrane region" description="Helical" evidence="8">
    <location>
        <begin position="181"/>
        <end position="203"/>
    </location>
</feature>
<keyword evidence="3" id="KW-1003">Cell membrane</keyword>
<feature type="transmembrane region" description="Helical" evidence="8">
    <location>
        <begin position="564"/>
        <end position="584"/>
    </location>
</feature>
<keyword evidence="5 8" id="KW-1133">Transmembrane helix</keyword>
<feature type="transmembrane region" description="Helical" evidence="8">
    <location>
        <begin position="730"/>
        <end position="749"/>
    </location>
</feature>
<feature type="transmembrane region" description="Helical" evidence="8">
    <location>
        <begin position="649"/>
        <end position="678"/>
    </location>
</feature>
<feature type="transmembrane region" description="Helical" evidence="8">
    <location>
        <begin position="460"/>
        <end position="482"/>
    </location>
</feature>
<feature type="region of interest" description="Disordered" evidence="7">
    <location>
        <begin position="1"/>
        <end position="52"/>
    </location>
</feature>
<evidence type="ECO:0000256" key="3">
    <source>
        <dbReference type="ARBA" id="ARBA00022475"/>
    </source>
</evidence>
<feature type="transmembrane region" description="Helical" evidence="8">
    <location>
        <begin position="604"/>
        <end position="637"/>
    </location>
</feature>
<feature type="transmembrane region" description="Helical" evidence="8">
    <location>
        <begin position="367"/>
        <end position="391"/>
    </location>
</feature>
<keyword evidence="11" id="KW-1185">Reference proteome</keyword>
<dbReference type="Pfam" id="PF13231">
    <property type="entry name" value="PMT_2"/>
    <property type="match status" value="1"/>
</dbReference>
<evidence type="ECO:0000256" key="5">
    <source>
        <dbReference type="ARBA" id="ARBA00022989"/>
    </source>
</evidence>
<evidence type="ECO:0000256" key="6">
    <source>
        <dbReference type="ARBA" id="ARBA00023136"/>
    </source>
</evidence>
<accession>A0ABN2XGQ4</accession>
<sequence>MSEMTRTGPPGGTAPPGGARTAQAPPAGADGDTDADAHAAPPAGGTGRGRPDLTRGPVLRAVLGFALPLTLSNLLQQTYLLADGAVLGHWVGVDALAAAGVVQPVYLLADGVFLGLTTGFAIRLARFTGERSRRGPATAATALALATAVWAALCFLVVQGAGDTLLRLTGARGAVLHDAGVLLSTLGYGFPSVFAVSAVFALLRGLGDSRAQMRLMIGSSLANAVLAWFYVVVLQLGVAGAGLATVTAATGTAVTGLLLLRRRGGLSPRRSLGRAGVRAEAVAGLRLGLPGAAQQLLIALGIVALIRIVAPLGPSLLAAVTVVGRLEFFAATAFLDLSGALTVFVAQNLGAGRPDRVRRAVRRALPFTLALALAVSLAVVLLRPVIAAAATTDPVTRELVERYVLVTYPCFALYAVTAVVHGALNGAGRTVVPLVCTLVSFVAVRLPLSYLLRVRHGADGVMWAVDLGWIVGALYTAVAVRAHLRRRPAGPPALPGIPWRRVLAPLLCACAVLLATAGRYGYFRDELYWLASARHLAAGYDDQPPLVPLIVAAETWLGGDSVRVVRIAPMLFAVGTALMSVLCARELAGADEERSHRAQQIAAIAVSASVLVLVEGHLFTTATSGLFFWSAAIWLVLRFLRTGDRRLWYGFGAVLGLGMLNNDTIVMVPLSLLVAAPLTGRARLLREPAVWLSVLLALVIASPDLVWQAAHGWPQFTMAGHLSTWAKRFTALPLQLEAATALSWLWVVGWRLTWRDARYRLLAVGYAVTLAIVVVSGGNFYYPMGWYPLLLGAGAVRLADRWPTGRRWFAASAAAAAAVTLALGPPLLPVSVYRHLTAVNPFNADSIGWERLARDVAAVERRHPGATLLAVNYGEAGALAHYGPALGLPTVYADHNGYRHFGRPTGVSGTTIAVGYGPQALQPYWDSCVVAGHVDNGRGVPNIEQGLPILVCTGQKYSWEELWPLLKHYD</sequence>
<evidence type="ECO:0000256" key="7">
    <source>
        <dbReference type="SAM" id="MobiDB-lite"/>
    </source>
</evidence>
<feature type="transmembrane region" description="Helical" evidence="8">
    <location>
        <begin position="761"/>
        <end position="782"/>
    </location>
</feature>
<evidence type="ECO:0000256" key="1">
    <source>
        <dbReference type="ARBA" id="ARBA00004651"/>
    </source>
</evidence>
<dbReference type="PANTHER" id="PTHR43549">
    <property type="entry name" value="MULTIDRUG RESISTANCE PROTEIN YPNP-RELATED"/>
    <property type="match status" value="1"/>
</dbReference>
<dbReference type="RefSeq" id="WP_344555395.1">
    <property type="nucleotide sequence ID" value="NZ_BAAANS010000041.1"/>
</dbReference>
<organism evidence="10 11">
    <name type="scientific">Kitasatospora saccharophila</name>
    <dbReference type="NCBI Taxonomy" id="407973"/>
    <lineage>
        <taxon>Bacteria</taxon>
        <taxon>Bacillati</taxon>
        <taxon>Actinomycetota</taxon>
        <taxon>Actinomycetes</taxon>
        <taxon>Kitasatosporales</taxon>
        <taxon>Streptomycetaceae</taxon>
        <taxon>Kitasatospora</taxon>
    </lineage>
</organism>
<dbReference type="InterPro" id="IPR038731">
    <property type="entry name" value="RgtA/B/C-like"/>
</dbReference>